<evidence type="ECO:0000256" key="1">
    <source>
        <dbReference type="ARBA" id="ARBA00004115"/>
    </source>
</evidence>
<name>A0A383W8B4_TETOB</name>
<keyword evidence="6 7" id="KW-0472">Membrane</keyword>
<organism evidence="8 9">
    <name type="scientific">Tetradesmus obliquus</name>
    <name type="common">Green alga</name>
    <name type="synonym">Acutodesmus obliquus</name>
    <dbReference type="NCBI Taxonomy" id="3088"/>
    <lineage>
        <taxon>Eukaryota</taxon>
        <taxon>Viridiplantae</taxon>
        <taxon>Chlorophyta</taxon>
        <taxon>core chlorophytes</taxon>
        <taxon>Chlorophyceae</taxon>
        <taxon>CS clade</taxon>
        <taxon>Sphaeropleales</taxon>
        <taxon>Scenedesmaceae</taxon>
        <taxon>Tetradesmus</taxon>
    </lineage>
</organism>
<keyword evidence="5 7" id="KW-1133">Transmembrane helix</keyword>
<comment type="subunit">
    <text evidence="7">Heterotetramer of TRAP-alpha, TRAP-beta, TRAP-delta and TRAP-gamma.</text>
</comment>
<evidence type="ECO:0000256" key="2">
    <source>
        <dbReference type="ARBA" id="ARBA00022692"/>
    </source>
</evidence>
<evidence type="ECO:0000256" key="5">
    <source>
        <dbReference type="ARBA" id="ARBA00022989"/>
    </source>
</evidence>
<dbReference type="InterPro" id="IPR005595">
    <property type="entry name" value="TRAP_alpha"/>
</dbReference>
<dbReference type="PANTHER" id="PTHR12924:SF0">
    <property type="entry name" value="TRANSLOCON-ASSOCIATED PROTEIN SUBUNIT ALPHA"/>
    <property type="match status" value="1"/>
</dbReference>
<evidence type="ECO:0000256" key="6">
    <source>
        <dbReference type="ARBA" id="ARBA00023136"/>
    </source>
</evidence>
<comment type="function">
    <text evidence="7">TRAP proteins are part of a complex whose function is to bind calcium to the ER membrane and thereby regulate the retention of ER resident proteins. May be involved in the recycling of the translocation apparatus after completion of the translocation process or may function as a membrane-bound chaperone facilitating folding of translocated proteins.</text>
</comment>
<dbReference type="STRING" id="3088.A0A383W8B4"/>
<dbReference type="OrthoDB" id="1926781at2759"/>
<feature type="transmembrane region" description="Helical" evidence="7">
    <location>
        <begin position="165"/>
        <end position="184"/>
    </location>
</feature>
<gene>
    <name evidence="8" type="ORF">BQ4739_LOCUS14153</name>
</gene>
<keyword evidence="7" id="KW-0106">Calcium</keyword>
<evidence type="ECO:0000256" key="7">
    <source>
        <dbReference type="RuleBase" id="RU368074"/>
    </source>
</evidence>
<keyword evidence="3 7" id="KW-0732">Signal</keyword>
<accession>A0A383W8B4</accession>
<dbReference type="GO" id="GO:0005789">
    <property type="term" value="C:endoplasmic reticulum membrane"/>
    <property type="evidence" value="ECO:0007669"/>
    <property type="project" value="UniProtKB-SubCell"/>
</dbReference>
<keyword evidence="4 7" id="KW-0256">Endoplasmic reticulum</keyword>
<comment type="subcellular location">
    <subcellularLocation>
        <location evidence="1 7">Endoplasmic reticulum membrane</location>
        <topology evidence="1 7">Single-pass type I membrane protein</topology>
    </subcellularLocation>
</comment>
<reference evidence="8 9" key="1">
    <citation type="submission" date="2016-10" db="EMBL/GenBank/DDBJ databases">
        <authorList>
            <person name="Cai Z."/>
        </authorList>
    </citation>
    <scope>NUCLEOTIDE SEQUENCE [LARGE SCALE GENOMIC DNA]</scope>
</reference>
<evidence type="ECO:0000313" key="9">
    <source>
        <dbReference type="Proteomes" id="UP000256970"/>
    </source>
</evidence>
<evidence type="ECO:0000313" key="8">
    <source>
        <dbReference type="EMBL" id="SZX73887.1"/>
    </source>
</evidence>
<dbReference type="Proteomes" id="UP000256970">
    <property type="component" value="Unassembled WGS sequence"/>
</dbReference>
<comment type="domain">
    <text evidence="7">Shows a remarkable charge distribution with the N-terminus being highly negatively charged, and the cytoplasmic C-terminus positively charged.</text>
</comment>
<dbReference type="PANTHER" id="PTHR12924">
    <property type="entry name" value="TRANSLOCON-ASSOCIATED PROTEIN, ALPHA SUBUNIT"/>
    <property type="match status" value="1"/>
</dbReference>
<sequence>MARRSLALLLVAGLALAGVMGQPSELLNQLSAATPGSLTTAIYFPEHPTKQFPAGDVITAVISAHNDASKAYNLTAIVASLNSPMDFSMYIQNFTHQVYFKELPAGQEVSLEYKFRLAPQVPTRDFSVAVHLVYEEMGTPSFYSNTVFNGTVEVVEKPRLIDTEGLFMGAMIIGTTGLIAYWAFSNAGDKFGMKKAAGKKKVRAEAVAFDEDEWVKGTPYDVDKRRRAAAAGKGAKQ</sequence>
<evidence type="ECO:0000256" key="3">
    <source>
        <dbReference type="ARBA" id="ARBA00022729"/>
    </source>
</evidence>
<dbReference type="AlphaFoldDB" id="A0A383W8B4"/>
<proteinExistence type="inferred from homology"/>
<evidence type="ECO:0000256" key="4">
    <source>
        <dbReference type="ARBA" id="ARBA00022824"/>
    </source>
</evidence>
<keyword evidence="9" id="KW-1185">Reference proteome</keyword>
<protein>
    <recommendedName>
        <fullName evidence="7">Translocon-associated protein subunit alpha</fullName>
        <shortName evidence="7">TRAP-alpha</shortName>
    </recommendedName>
    <alternativeName>
        <fullName evidence="7">Signal sequence receptor subunit alpha</fullName>
    </alternativeName>
</protein>
<dbReference type="Pfam" id="PF03896">
    <property type="entry name" value="TRAP_alpha"/>
    <property type="match status" value="1"/>
</dbReference>
<comment type="similarity">
    <text evidence="7">Belongs to the TRAP-alpha family.</text>
</comment>
<keyword evidence="2 7" id="KW-0812">Transmembrane</keyword>
<dbReference type="EMBL" id="FNXT01001201">
    <property type="protein sequence ID" value="SZX73887.1"/>
    <property type="molecule type" value="Genomic_DNA"/>
</dbReference>